<dbReference type="Proteomes" id="UP001152533">
    <property type="component" value="Unassembled WGS sequence"/>
</dbReference>
<evidence type="ECO:0000256" key="1">
    <source>
        <dbReference type="SAM" id="MobiDB-lite"/>
    </source>
</evidence>
<dbReference type="OrthoDB" id="4820691at2759"/>
<keyword evidence="3" id="KW-1185">Reference proteome</keyword>
<comment type="caution">
    <text evidence="2">The sequence shown here is derived from an EMBL/GenBank/DDBJ whole genome shotgun (WGS) entry which is preliminary data.</text>
</comment>
<feature type="compositionally biased region" description="Low complexity" evidence="1">
    <location>
        <begin position="308"/>
        <end position="328"/>
    </location>
</feature>
<dbReference type="AlphaFoldDB" id="A0A9W4WG65"/>
<reference evidence="2" key="1">
    <citation type="submission" date="2022-08" db="EMBL/GenBank/DDBJ databases">
        <authorList>
            <person name="Giroux E."/>
            <person name="Giroux E."/>
        </authorList>
    </citation>
    <scope>NUCLEOTIDE SEQUENCE</scope>
    <source>
        <strain evidence="2">H1091258</strain>
    </source>
</reference>
<organism evidence="2 3">
    <name type="scientific">Colletotrichum noveboracense</name>
    <dbReference type="NCBI Taxonomy" id="2664923"/>
    <lineage>
        <taxon>Eukaryota</taxon>
        <taxon>Fungi</taxon>
        <taxon>Dikarya</taxon>
        <taxon>Ascomycota</taxon>
        <taxon>Pezizomycotina</taxon>
        <taxon>Sordariomycetes</taxon>
        <taxon>Hypocreomycetidae</taxon>
        <taxon>Glomerellales</taxon>
        <taxon>Glomerellaceae</taxon>
        <taxon>Colletotrichum</taxon>
        <taxon>Colletotrichum gloeosporioides species complex</taxon>
    </lineage>
</organism>
<accession>A0A9W4WG65</accession>
<protein>
    <submittedName>
        <fullName evidence="2">Uncharacterized protein</fullName>
    </submittedName>
</protein>
<gene>
    <name evidence="2" type="ORF">CGXH109_LOCUS27454</name>
</gene>
<evidence type="ECO:0000313" key="3">
    <source>
        <dbReference type="Proteomes" id="UP001152533"/>
    </source>
</evidence>
<evidence type="ECO:0000313" key="2">
    <source>
        <dbReference type="EMBL" id="CAI0643651.1"/>
    </source>
</evidence>
<feature type="region of interest" description="Disordered" evidence="1">
    <location>
        <begin position="256"/>
        <end position="328"/>
    </location>
</feature>
<proteinExistence type="predicted"/>
<dbReference type="EMBL" id="CAMGZC010000117">
    <property type="protein sequence ID" value="CAI0643651.1"/>
    <property type="molecule type" value="Genomic_DNA"/>
</dbReference>
<name>A0A9W4WG65_9PEZI</name>
<sequence>MYSIFNDTINSSINASYLSTHQSLTRIRAHSFFRAMKLLSILGLLCSTASVVSGSQLTRRAPKCPKPEGSTTDAQTIAAFKSSGQCFSYTGAGNREKSIAPCAGADGYCQKVKGVENAAAGCELFVPEGVKLDKSLANKDEDCNEWYAGQCTCECEFCEEIADIVIEGLEQLDSVICAVMLSSLTSIADAGLTFIPGGQAPKAIKAIVQGAKSFYENGAEAASFFGSWIGPACGIPDFNFDITMVFGSLLGAPDSMSRGKPVGCKKKNKNGCRDVKPVPDPTTKPDQPTVKPTDKPQPTTTPKPATTPKPETTSAHTTSSPASSTTEAGAGCAYCGEFGKTKAARDEKYQLMYARAGNSADAPACVVPPADGSITKRSLFGFLPDQLSSRSLLLKGRGLAEKDTKFDGFLLGGTYEVTLSMGKYMQGADAEKIPEISKFWAYKDPQNTNQCSVEVVKDANKANGKKYDTEHVFEAQTIMRFLSWLSSDSGGKLGTTYKMPSAAWVVDTFLSSEDSKTEFLIVSPGKTNAGDLFTPSSGERGGALIAYGFGRSDGVKSISGGQNVERIPATRGNKNLALLEKEINMAKGKWFGMNRVASDYSKMNTQSIFRTEMRRGVAPFQFLGASDGQTDTIWKKWARVANWIDLVMYTFDQQYKWGTRAGEPKNSKGDPSMRSLWAYWIDKELGDIEALAAAWATQSATVFDQKFPKNKRSAAEEKWRNDAFGTNGFATAAKLKFPRPAGLSAGASIYGAYGWKDVTFDASNQNPNIGVPDKIV</sequence>
<feature type="compositionally biased region" description="Low complexity" evidence="1">
    <location>
        <begin position="288"/>
        <end position="298"/>
    </location>
</feature>